<reference evidence="2 3" key="1">
    <citation type="submission" date="2018-01" db="EMBL/GenBank/DDBJ databases">
        <title>Deinococcus koreensis sp. nov., a radiation-resistant bacterium isolated from river water.</title>
        <authorList>
            <person name="Choi A."/>
        </authorList>
    </citation>
    <scope>NUCLEOTIDE SEQUENCE [LARGE SCALE GENOMIC DNA]</scope>
    <source>
        <strain evidence="2 3">SJW1-2</strain>
    </source>
</reference>
<dbReference type="Proteomes" id="UP000236379">
    <property type="component" value="Unassembled WGS sequence"/>
</dbReference>
<dbReference type="Pfam" id="PF03779">
    <property type="entry name" value="SPW"/>
    <property type="match status" value="1"/>
</dbReference>
<protein>
    <recommendedName>
        <fullName evidence="1">SPW repeat-containing integral membrane domain-containing protein</fullName>
    </recommendedName>
</protein>
<keyword evidence="3" id="KW-1185">Reference proteome</keyword>
<name>A0A2K3USF7_9DEIO</name>
<dbReference type="OrthoDB" id="71161at2"/>
<evidence type="ECO:0000313" key="2">
    <source>
        <dbReference type="EMBL" id="PNY79479.1"/>
    </source>
</evidence>
<dbReference type="EMBL" id="PPPD01000003">
    <property type="protein sequence ID" value="PNY79479.1"/>
    <property type="molecule type" value="Genomic_DNA"/>
</dbReference>
<dbReference type="InterPro" id="IPR005530">
    <property type="entry name" value="SPW"/>
</dbReference>
<sequence>MAKPISRRLHGAADYSYAAAIVAAPRLFGFQDDSTAVRTCQVMGAGVLLATLLTRAEWGAVRVIPFRTHLAADFGAGLLAMGAPWLFGFSGNARARTAFLAFGATSVLASRLTQPEEMP</sequence>
<evidence type="ECO:0000259" key="1">
    <source>
        <dbReference type="Pfam" id="PF03779"/>
    </source>
</evidence>
<proteinExistence type="predicted"/>
<feature type="domain" description="SPW repeat-containing integral membrane" evidence="1">
    <location>
        <begin position="10"/>
        <end position="109"/>
    </location>
</feature>
<accession>A0A2K3USF7</accession>
<evidence type="ECO:0000313" key="3">
    <source>
        <dbReference type="Proteomes" id="UP000236379"/>
    </source>
</evidence>
<organism evidence="2 3">
    <name type="scientific">Deinococcus koreensis</name>
    <dbReference type="NCBI Taxonomy" id="2054903"/>
    <lineage>
        <taxon>Bacteria</taxon>
        <taxon>Thermotogati</taxon>
        <taxon>Deinococcota</taxon>
        <taxon>Deinococci</taxon>
        <taxon>Deinococcales</taxon>
        <taxon>Deinococcaceae</taxon>
        <taxon>Deinococcus</taxon>
    </lineage>
</organism>
<gene>
    <name evidence="2" type="ORF">CVO96_18785</name>
</gene>
<dbReference type="RefSeq" id="WP_103313993.1">
    <property type="nucleotide sequence ID" value="NZ_PPPD01000003.1"/>
</dbReference>
<comment type="caution">
    <text evidence="2">The sequence shown here is derived from an EMBL/GenBank/DDBJ whole genome shotgun (WGS) entry which is preliminary data.</text>
</comment>
<dbReference type="AlphaFoldDB" id="A0A2K3USF7"/>